<evidence type="ECO:0000313" key="2">
    <source>
        <dbReference type="EMBL" id="GFS72937.1"/>
    </source>
</evidence>
<dbReference type="EMBL" id="BMAW01049878">
    <property type="protein sequence ID" value="GFS72937.1"/>
    <property type="molecule type" value="Genomic_DNA"/>
</dbReference>
<dbReference type="AlphaFoldDB" id="A0A8X6MQZ2"/>
<dbReference type="OrthoDB" id="10352831at2759"/>
<comment type="caution">
    <text evidence="2">The sequence shown here is derived from an EMBL/GenBank/DDBJ whole genome shotgun (WGS) entry which is preliminary data.</text>
</comment>
<proteinExistence type="predicted"/>
<name>A0A8X6MQZ2_NEPPI</name>
<dbReference type="Proteomes" id="UP000887013">
    <property type="component" value="Unassembled WGS sequence"/>
</dbReference>
<keyword evidence="3" id="KW-1185">Reference proteome</keyword>
<feature type="region of interest" description="Disordered" evidence="1">
    <location>
        <begin position="1"/>
        <end position="33"/>
    </location>
</feature>
<evidence type="ECO:0000256" key="1">
    <source>
        <dbReference type="SAM" id="MobiDB-lite"/>
    </source>
</evidence>
<accession>A0A8X6MQZ2</accession>
<sequence length="105" mass="12076">MKREKKERLSLLTTARTTRKKKSRKNGKEDRDNVLEREREFGGCGEGQVIVVNLPSVSDLICARRRPDVGRVVLRDIRGYFCARVICQPLARRGWADRAVKPLLL</sequence>
<reference evidence="2" key="1">
    <citation type="submission" date="2020-08" db="EMBL/GenBank/DDBJ databases">
        <title>Multicomponent nature underlies the extraordinary mechanical properties of spider dragline silk.</title>
        <authorList>
            <person name="Kono N."/>
            <person name="Nakamura H."/>
            <person name="Mori M."/>
            <person name="Yoshida Y."/>
            <person name="Ohtoshi R."/>
            <person name="Malay A.D."/>
            <person name="Moran D.A.P."/>
            <person name="Tomita M."/>
            <person name="Numata K."/>
            <person name="Arakawa K."/>
        </authorList>
    </citation>
    <scope>NUCLEOTIDE SEQUENCE</scope>
</reference>
<protein>
    <submittedName>
        <fullName evidence="2">Uncharacterized protein</fullName>
    </submittedName>
</protein>
<gene>
    <name evidence="2" type="ORF">NPIL_530201</name>
</gene>
<organism evidence="2 3">
    <name type="scientific">Nephila pilipes</name>
    <name type="common">Giant wood spider</name>
    <name type="synonym">Nephila maculata</name>
    <dbReference type="NCBI Taxonomy" id="299642"/>
    <lineage>
        <taxon>Eukaryota</taxon>
        <taxon>Metazoa</taxon>
        <taxon>Ecdysozoa</taxon>
        <taxon>Arthropoda</taxon>
        <taxon>Chelicerata</taxon>
        <taxon>Arachnida</taxon>
        <taxon>Araneae</taxon>
        <taxon>Araneomorphae</taxon>
        <taxon>Entelegynae</taxon>
        <taxon>Araneoidea</taxon>
        <taxon>Nephilidae</taxon>
        <taxon>Nephila</taxon>
    </lineage>
</organism>
<evidence type="ECO:0000313" key="3">
    <source>
        <dbReference type="Proteomes" id="UP000887013"/>
    </source>
</evidence>